<dbReference type="GO" id="GO:0005730">
    <property type="term" value="C:nucleolus"/>
    <property type="evidence" value="ECO:0007669"/>
    <property type="project" value="TreeGrafter"/>
</dbReference>
<reference evidence="8" key="1">
    <citation type="journal article" date="2021" name="Open Biol.">
        <title>Shared evolutionary footprints suggest mitochondrial oxidative damage underlies multiple complex I losses in fungi.</title>
        <authorList>
            <person name="Schikora-Tamarit M.A."/>
            <person name="Marcet-Houben M."/>
            <person name="Nosek J."/>
            <person name="Gabaldon T."/>
        </authorList>
    </citation>
    <scope>NUCLEOTIDE SEQUENCE</scope>
    <source>
        <strain evidence="8">CBS6341</strain>
    </source>
</reference>
<dbReference type="PROSITE" id="PS50102">
    <property type="entry name" value="RRM"/>
    <property type="match status" value="2"/>
</dbReference>
<dbReference type="Pfam" id="PF00076">
    <property type="entry name" value="RRM_1"/>
    <property type="match status" value="2"/>
</dbReference>
<accession>A0A9P8PK56</accession>
<keyword evidence="3" id="KW-0677">Repeat</keyword>
<keyword evidence="4 6" id="KW-0694">RNA-binding</keyword>
<dbReference type="GO" id="GO:0071011">
    <property type="term" value="C:precatalytic spliceosome"/>
    <property type="evidence" value="ECO:0007669"/>
    <property type="project" value="TreeGrafter"/>
</dbReference>
<feature type="domain" description="RRM" evidence="7">
    <location>
        <begin position="10"/>
        <end position="88"/>
    </location>
</feature>
<dbReference type="PANTHER" id="PTHR48030">
    <property type="entry name" value="SPLICING FACTOR 3B SUBUNIT 4"/>
    <property type="match status" value="1"/>
</dbReference>
<evidence type="ECO:0000256" key="6">
    <source>
        <dbReference type="PROSITE-ProRule" id="PRU00176"/>
    </source>
</evidence>
<keyword evidence="9" id="KW-1185">Reference proteome</keyword>
<organism evidence="8 9">
    <name type="scientific">Wickerhamomyces mucosus</name>
    <dbReference type="NCBI Taxonomy" id="1378264"/>
    <lineage>
        <taxon>Eukaryota</taxon>
        <taxon>Fungi</taxon>
        <taxon>Dikarya</taxon>
        <taxon>Ascomycota</taxon>
        <taxon>Saccharomycotina</taxon>
        <taxon>Saccharomycetes</taxon>
        <taxon>Phaffomycetales</taxon>
        <taxon>Wickerhamomycetaceae</taxon>
        <taxon>Wickerhamomyces</taxon>
    </lineage>
</organism>
<evidence type="ECO:0000256" key="2">
    <source>
        <dbReference type="ARBA" id="ARBA00008363"/>
    </source>
</evidence>
<dbReference type="CDD" id="cd12334">
    <property type="entry name" value="RRM1_SF3B4"/>
    <property type="match status" value="1"/>
</dbReference>
<dbReference type="EMBL" id="JAEUBF010000974">
    <property type="protein sequence ID" value="KAH3673511.1"/>
    <property type="molecule type" value="Genomic_DNA"/>
</dbReference>
<evidence type="ECO:0000313" key="9">
    <source>
        <dbReference type="Proteomes" id="UP000769528"/>
    </source>
</evidence>
<sequence>MSKRERNQECTIYIGNLDANVTESLLYELFVQVAPIAAIHFPKDRILKTHQGYGFIEFESSRDVEYAEKVMQGIKLFNKILKINKVGAASVKNRDLEIGATLFVNNLDDLVDENLLSTIFQQFGPFHRKPEIKKKANSEGSYALIHYKNFNDSDKALAKMQNQFILDKKISIDYALKKNSKGSKTTKHGDETERLLLEKAKQNNYQL</sequence>
<dbReference type="InterPro" id="IPR000504">
    <property type="entry name" value="RRM_dom"/>
</dbReference>
<dbReference type="Gene3D" id="3.30.70.330">
    <property type="match status" value="2"/>
</dbReference>
<dbReference type="AlphaFoldDB" id="A0A9P8PK56"/>
<dbReference type="GO" id="GO:0048026">
    <property type="term" value="P:positive regulation of mRNA splicing, via spliceosome"/>
    <property type="evidence" value="ECO:0007669"/>
    <property type="project" value="TreeGrafter"/>
</dbReference>
<evidence type="ECO:0000256" key="4">
    <source>
        <dbReference type="ARBA" id="ARBA00022884"/>
    </source>
</evidence>
<dbReference type="InterPro" id="IPR052084">
    <property type="entry name" value="SF3B4_spliceosome_assoc"/>
</dbReference>
<dbReference type="InterPro" id="IPR034158">
    <property type="entry name" value="SF3B4_RRM1"/>
</dbReference>
<reference evidence="8" key="2">
    <citation type="submission" date="2021-01" db="EMBL/GenBank/DDBJ databases">
        <authorList>
            <person name="Schikora-Tamarit M.A."/>
        </authorList>
    </citation>
    <scope>NUCLEOTIDE SEQUENCE</scope>
    <source>
        <strain evidence="8">CBS6341</strain>
    </source>
</reference>
<dbReference type="SMART" id="SM00360">
    <property type="entry name" value="RRM"/>
    <property type="match status" value="2"/>
</dbReference>
<protein>
    <recommendedName>
        <fullName evidence="7">RRM domain-containing protein</fullName>
    </recommendedName>
</protein>
<gene>
    <name evidence="8" type="ORF">WICMUC_003617</name>
</gene>
<dbReference type="SUPFAM" id="SSF54928">
    <property type="entry name" value="RNA-binding domain, RBD"/>
    <property type="match status" value="1"/>
</dbReference>
<dbReference type="InterPro" id="IPR035979">
    <property type="entry name" value="RBD_domain_sf"/>
</dbReference>
<dbReference type="PANTHER" id="PTHR48030:SF3">
    <property type="entry name" value="SPLICING FACTOR 3B SUBUNIT 4"/>
    <property type="match status" value="1"/>
</dbReference>
<dbReference type="GO" id="GO:0003723">
    <property type="term" value="F:RNA binding"/>
    <property type="evidence" value="ECO:0007669"/>
    <property type="project" value="UniProtKB-UniRule"/>
</dbReference>
<name>A0A9P8PK56_9ASCO</name>
<evidence type="ECO:0000313" key="8">
    <source>
        <dbReference type="EMBL" id="KAH3673511.1"/>
    </source>
</evidence>
<feature type="domain" description="RRM" evidence="7">
    <location>
        <begin position="100"/>
        <end position="177"/>
    </location>
</feature>
<dbReference type="OrthoDB" id="10259687at2759"/>
<dbReference type="FunFam" id="3.30.70.330:FF:000505">
    <property type="entry name" value="Splicing factor 3B subunit 4"/>
    <property type="match status" value="1"/>
</dbReference>
<comment type="subcellular location">
    <subcellularLocation>
        <location evidence="1">Nucleus</location>
    </subcellularLocation>
</comment>
<proteinExistence type="inferred from homology"/>
<evidence type="ECO:0000256" key="5">
    <source>
        <dbReference type="ARBA" id="ARBA00023242"/>
    </source>
</evidence>
<evidence type="ECO:0000259" key="7">
    <source>
        <dbReference type="PROSITE" id="PS50102"/>
    </source>
</evidence>
<comment type="caution">
    <text evidence="8">The sequence shown here is derived from an EMBL/GenBank/DDBJ whole genome shotgun (WGS) entry which is preliminary data.</text>
</comment>
<evidence type="ECO:0000256" key="3">
    <source>
        <dbReference type="ARBA" id="ARBA00022737"/>
    </source>
</evidence>
<dbReference type="InterPro" id="IPR012677">
    <property type="entry name" value="Nucleotide-bd_a/b_plait_sf"/>
</dbReference>
<comment type="similarity">
    <text evidence="2">Belongs to the SF3B4 family.</text>
</comment>
<dbReference type="Proteomes" id="UP000769528">
    <property type="component" value="Unassembled WGS sequence"/>
</dbReference>
<evidence type="ECO:0000256" key="1">
    <source>
        <dbReference type="ARBA" id="ARBA00004123"/>
    </source>
</evidence>
<keyword evidence="5" id="KW-0539">Nucleus</keyword>